<reference evidence="8 9" key="1">
    <citation type="submission" date="2019-07" db="EMBL/GenBank/DDBJ databases">
        <title>Paenibacillus thiaminolyticus NRRL B-4156.</title>
        <authorList>
            <person name="Hehnly C."/>
            <person name="Zhang L."/>
        </authorList>
    </citation>
    <scope>NUCLEOTIDE SEQUENCE [LARGE SCALE GENOMIC DNA]</scope>
    <source>
        <strain evidence="8 9">NRRL B-4156</strain>
    </source>
</reference>
<reference evidence="7 10" key="2">
    <citation type="submission" date="2022-05" db="EMBL/GenBank/DDBJ databases">
        <title>Genome Sequencing of Bee-Associated Microbes.</title>
        <authorList>
            <person name="Dunlap C."/>
        </authorList>
    </citation>
    <scope>NUCLEOTIDE SEQUENCE [LARGE SCALE GENOMIC DNA]</scope>
    <source>
        <strain evidence="7 10">NRRL B-14613</strain>
    </source>
</reference>
<keyword evidence="3" id="KW-0547">Nucleotide-binding</keyword>
<dbReference type="Proteomes" id="UP001209276">
    <property type="component" value="Unassembled WGS sequence"/>
</dbReference>
<protein>
    <submittedName>
        <fullName evidence="8">ABC transporter ATP-binding protein</fullName>
    </submittedName>
</protein>
<evidence type="ECO:0000313" key="8">
    <source>
        <dbReference type="EMBL" id="QDM44491.1"/>
    </source>
</evidence>
<dbReference type="InterPro" id="IPR027417">
    <property type="entry name" value="P-loop_NTPase"/>
</dbReference>
<dbReference type="InterPro" id="IPR003593">
    <property type="entry name" value="AAA+_ATPase"/>
</dbReference>
<dbReference type="SMART" id="SM00382">
    <property type="entry name" value="AAA"/>
    <property type="match status" value="1"/>
</dbReference>
<keyword evidence="10" id="KW-1185">Reference proteome</keyword>
<feature type="domain" description="ABC transporter" evidence="6">
    <location>
        <begin position="28"/>
        <end position="246"/>
    </location>
</feature>
<evidence type="ECO:0000256" key="3">
    <source>
        <dbReference type="ARBA" id="ARBA00022741"/>
    </source>
</evidence>
<dbReference type="EMBL" id="JAMDMM010000016">
    <property type="protein sequence ID" value="MCY9606912.1"/>
    <property type="molecule type" value="Genomic_DNA"/>
</dbReference>
<dbReference type="PROSITE" id="PS50893">
    <property type="entry name" value="ABC_TRANSPORTER_2"/>
    <property type="match status" value="1"/>
</dbReference>
<evidence type="ECO:0000313" key="10">
    <source>
        <dbReference type="Proteomes" id="UP001209276"/>
    </source>
</evidence>
<evidence type="ECO:0000259" key="6">
    <source>
        <dbReference type="PROSITE" id="PS50893"/>
    </source>
</evidence>
<evidence type="ECO:0000256" key="4">
    <source>
        <dbReference type="ARBA" id="ARBA00022840"/>
    </source>
</evidence>
<dbReference type="PANTHER" id="PTHR46743">
    <property type="entry name" value="TEICHOIC ACIDS EXPORT ATP-BINDING PROTEIN TAGH"/>
    <property type="match status" value="1"/>
</dbReference>
<dbReference type="InterPro" id="IPR003439">
    <property type="entry name" value="ABC_transporter-like_ATP-bd"/>
</dbReference>
<dbReference type="Gene3D" id="3.40.50.300">
    <property type="entry name" value="P-loop containing nucleotide triphosphate hydrolases"/>
    <property type="match status" value="1"/>
</dbReference>
<dbReference type="AlphaFoldDB" id="A0AAP9DY84"/>
<dbReference type="SUPFAM" id="SSF52540">
    <property type="entry name" value="P-loop containing nucleoside triphosphate hydrolases"/>
    <property type="match status" value="1"/>
</dbReference>
<dbReference type="InterPro" id="IPR017871">
    <property type="entry name" value="ABC_transporter-like_CS"/>
</dbReference>
<dbReference type="Pfam" id="PF00005">
    <property type="entry name" value="ABC_tran"/>
    <property type="match status" value="1"/>
</dbReference>
<gene>
    <name evidence="8" type="ORF">FLT43_14250</name>
    <name evidence="7" type="ORF">M5W83_07085</name>
</gene>
<dbReference type="GO" id="GO:0016020">
    <property type="term" value="C:membrane"/>
    <property type="evidence" value="ECO:0007669"/>
    <property type="project" value="InterPro"/>
</dbReference>
<evidence type="ECO:0000313" key="7">
    <source>
        <dbReference type="EMBL" id="MCY9606912.1"/>
    </source>
</evidence>
<comment type="similarity">
    <text evidence="1">Belongs to the ABC transporter superfamily.</text>
</comment>
<dbReference type="CDD" id="cd03220">
    <property type="entry name" value="ABC_KpsT_Wzt"/>
    <property type="match status" value="1"/>
</dbReference>
<evidence type="ECO:0000256" key="1">
    <source>
        <dbReference type="ARBA" id="ARBA00005417"/>
    </source>
</evidence>
<dbReference type="InterPro" id="IPR015860">
    <property type="entry name" value="ABC_transpr_TagH-like"/>
</dbReference>
<dbReference type="GO" id="GO:0005524">
    <property type="term" value="F:ATP binding"/>
    <property type="evidence" value="ECO:0007669"/>
    <property type="project" value="UniProtKB-KW"/>
</dbReference>
<keyword evidence="5" id="KW-1278">Translocase</keyword>
<evidence type="ECO:0000256" key="5">
    <source>
        <dbReference type="ARBA" id="ARBA00022967"/>
    </source>
</evidence>
<dbReference type="GO" id="GO:0016887">
    <property type="term" value="F:ATP hydrolysis activity"/>
    <property type="evidence" value="ECO:0007669"/>
    <property type="project" value="InterPro"/>
</dbReference>
<dbReference type="GeneID" id="76997124"/>
<name>A0AAP9DY84_PANTH</name>
<organism evidence="8 9">
    <name type="scientific">Paenibacillus thiaminolyticus</name>
    <name type="common">Bacillus thiaminolyticus</name>
    <dbReference type="NCBI Taxonomy" id="49283"/>
    <lineage>
        <taxon>Bacteria</taxon>
        <taxon>Bacillati</taxon>
        <taxon>Bacillota</taxon>
        <taxon>Bacilli</taxon>
        <taxon>Bacillales</taxon>
        <taxon>Paenibacillaceae</taxon>
        <taxon>Paenibacillus</taxon>
    </lineage>
</organism>
<dbReference type="PANTHER" id="PTHR46743:SF2">
    <property type="entry name" value="TEICHOIC ACIDS EXPORT ATP-BINDING PROTEIN TAGH"/>
    <property type="match status" value="1"/>
</dbReference>
<dbReference type="RefSeq" id="WP_087443988.1">
    <property type="nucleotide sequence ID" value="NZ_CABMNB010000038.1"/>
</dbReference>
<dbReference type="EMBL" id="CP041405">
    <property type="protein sequence ID" value="QDM44491.1"/>
    <property type="molecule type" value="Genomic_DNA"/>
</dbReference>
<dbReference type="InterPro" id="IPR050683">
    <property type="entry name" value="Bact_Polysacc_Export_ATP-bd"/>
</dbReference>
<keyword evidence="4 8" id="KW-0067">ATP-binding</keyword>
<evidence type="ECO:0000313" key="9">
    <source>
        <dbReference type="Proteomes" id="UP000315377"/>
    </source>
</evidence>
<evidence type="ECO:0000256" key="2">
    <source>
        <dbReference type="ARBA" id="ARBA00022448"/>
    </source>
</evidence>
<dbReference type="PROSITE" id="PS00211">
    <property type="entry name" value="ABC_TRANSPORTER_1"/>
    <property type="match status" value="1"/>
</dbReference>
<keyword evidence="2" id="KW-0813">Transport</keyword>
<sequence>MNEIVIEVSNVTMKYRLATERVDSFKHFLVKKMKKEISYEDFFALRNVSLSVKKGEVFGIIGNNGAGKSTLLKIIAGVIKPTTGTITRRGNIAPLIELGAGFNGELTGIENIKLNGLLLGYSKKFIDEKLREIVEFSDLGKFIHTPLKNYSSGMKARLGFSIATIVQPEILIVDEVLAVGDMNFKEKSEKKILSMMEGGTTVLFVSHSLGQVEKLCDRVLWLEQGQVARVGDSKEVIKEYQNMSKSK</sequence>
<accession>A0AAP9DY84</accession>
<dbReference type="Proteomes" id="UP000315377">
    <property type="component" value="Chromosome"/>
</dbReference>
<dbReference type="GO" id="GO:0140359">
    <property type="term" value="F:ABC-type transporter activity"/>
    <property type="evidence" value="ECO:0007669"/>
    <property type="project" value="InterPro"/>
</dbReference>
<proteinExistence type="inferred from homology"/>